<feature type="compositionally biased region" description="Basic and acidic residues" evidence="1">
    <location>
        <begin position="164"/>
        <end position="179"/>
    </location>
</feature>
<name>A0A7U9HBK7_STRLI</name>
<accession>A0A7U9HBK7</accession>
<feature type="region of interest" description="Disordered" evidence="1">
    <location>
        <begin position="111"/>
        <end position="137"/>
    </location>
</feature>
<dbReference type="Proteomes" id="UP000014062">
    <property type="component" value="Chromosome"/>
</dbReference>
<evidence type="ECO:0000313" key="2">
    <source>
        <dbReference type="EMBL" id="EOY46796.1"/>
    </source>
</evidence>
<protein>
    <submittedName>
        <fullName evidence="2">Uncharacterized protein</fullName>
    </submittedName>
</protein>
<feature type="region of interest" description="Disordered" evidence="1">
    <location>
        <begin position="158"/>
        <end position="179"/>
    </location>
</feature>
<proteinExistence type="predicted"/>
<evidence type="ECO:0000313" key="3">
    <source>
        <dbReference type="Proteomes" id="UP000014062"/>
    </source>
</evidence>
<dbReference type="EMBL" id="CM001889">
    <property type="protein sequence ID" value="EOY46796.1"/>
    <property type="molecule type" value="Genomic_DNA"/>
</dbReference>
<sequence>MLGRRGFGRHGQEGAPVVAVWGAVRSSSAPVVPGVVGGAVAAVPGFFSHRSTGYQRISASGRWLPATLRARPDTQVGRSPFPHAVVTRSADPGCPERHTDHLRASYPARTFAAEPARRHGTTPRPSAPEQRELVSSLSNNCRSGHRVWLHGRTAALLHRSTRHGTQDRHPRHTFPDTHP</sequence>
<gene>
    <name evidence="2" type="ORF">SLI_2081</name>
</gene>
<evidence type="ECO:0000256" key="1">
    <source>
        <dbReference type="SAM" id="MobiDB-lite"/>
    </source>
</evidence>
<reference evidence="3" key="1">
    <citation type="journal article" date="2013" name="Genome Biol. Evol.">
        <title>The genome sequence of Streptomyces lividans 66 reveals a novel tRNA-dependent peptide biosynthetic system within a metal-related genomic island.</title>
        <authorList>
            <person name="Cruz-Morales P."/>
            <person name="Vijgenboom E."/>
            <person name="Iruegas-Bocardo F."/>
            <person name="Girard G."/>
            <person name="Yanez-Guerra L.A."/>
            <person name="Ramos-Aboites H.E."/>
            <person name="Pernodet J.L."/>
            <person name="Anne J."/>
            <person name="van Wezel G.P."/>
            <person name="Barona-Gomez F."/>
        </authorList>
    </citation>
    <scope>NUCLEOTIDE SEQUENCE [LARGE SCALE GENOMIC DNA]</scope>
    <source>
        <strain evidence="3">1326</strain>
    </source>
</reference>
<dbReference type="AlphaFoldDB" id="A0A7U9HBK7"/>
<organism evidence="2 3">
    <name type="scientific">Streptomyces lividans 1326</name>
    <dbReference type="NCBI Taxonomy" id="1200984"/>
    <lineage>
        <taxon>Bacteria</taxon>
        <taxon>Bacillati</taxon>
        <taxon>Actinomycetota</taxon>
        <taxon>Actinomycetes</taxon>
        <taxon>Kitasatosporales</taxon>
        <taxon>Streptomycetaceae</taxon>
        <taxon>Streptomyces</taxon>
    </lineage>
</organism>